<dbReference type="GO" id="GO:0006310">
    <property type="term" value="P:DNA recombination"/>
    <property type="evidence" value="ECO:0007669"/>
    <property type="project" value="UniProtKB-KW"/>
</dbReference>
<evidence type="ECO:0000313" key="4">
    <source>
        <dbReference type="EMBL" id="DAE06246.1"/>
    </source>
</evidence>
<dbReference type="InterPro" id="IPR013762">
    <property type="entry name" value="Integrase-like_cat_sf"/>
</dbReference>
<proteinExistence type="inferred from homology"/>
<accession>A0A8S5PGM9</accession>
<organism evidence="4">
    <name type="scientific">Myoviridae sp. ct3it16</name>
    <dbReference type="NCBI Taxonomy" id="2825027"/>
    <lineage>
        <taxon>Viruses</taxon>
        <taxon>Duplodnaviria</taxon>
        <taxon>Heunggongvirae</taxon>
        <taxon>Uroviricota</taxon>
        <taxon>Caudoviricetes</taxon>
    </lineage>
</organism>
<dbReference type="InterPro" id="IPR011010">
    <property type="entry name" value="DNA_brk_join_enz"/>
</dbReference>
<dbReference type="InterPro" id="IPR002104">
    <property type="entry name" value="Integrase_catalytic"/>
</dbReference>
<evidence type="ECO:0000256" key="2">
    <source>
        <dbReference type="ARBA" id="ARBA00023172"/>
    </source>
</evidence>
<evidence type="ECO:0000256" key="1">
    <source>
        <dbReference type="ARBA" id="ARBA00008857"/>
    </source>
</evidence>
<dbReference type="GO" id="GO:0003677">
    <property type="term" value="F:DNA binding"/>
    <property type="evidence" value="ECO:0007669"/>
    <property type="project" value="InterPro"/>
</dbReference>
<sequence>MFGIVEKEQKIVEFAIFEETINLIKEWLRCRNDNIEYLLITKYNGVFKQMSKSTIRDRVKKIGKLVGIDNLYPHSLRKTSINLIAKTAGIDLASEFANHSGTDVTKKHYVKKASARERKNKLLEIRKKAGF</sequence>
<keyword evidence="2" id="KW-0233">DNA recombination</keyword>
<name>A0A8S5PGM9_9CAUD</name>
<dbReference type="EMBL" id="BK015432">
    <property type="protein sequence ID" value="DAE06246.1"/>
    <property type="molecule type" value="Genomic_DNA"/>
</dbReference>
<dbReference type="GO" id="GO:0015074">
    <property type="term" value="P:DNA integration"/>
    <property type="evidence" value="ECO:0007669"/>
    <property type="project" value="InterPro"/>
</dbReference>
<feature type="domain" description="Tyr recombinase" evidence="3">
    <location>
        <begin position="7"/>
        <end position="114"/>
    </location>
</feature>
<dbReference type="Pfam" id="PF00589">
    <property type="entry name" value="Phage_integrase"/>
    <property type="match status" value="1"/>
</dbReference>
<evidence type="ECO:0000259" key="3">
    <source>
        <dbReference type="Pfam" id="PF00589"/>
    </source>
</evidence>
<protein>
    <submittedName>
        <fullName evidence="4">Integrase</fullName>
    </submittedName>
</protein>
<reference evidence="4" key="1">
    <citation type="journal article" date="2021" name="Proc. Natl. Acad. Sci. U.S.A.">
        <title>A Catalog of Tens of Thousands of Viruses from Human Metagenomes Reveals Hidden Associations with Chronic Diseases.</title>
        <authorList>
            <person name="Tisza M.J."/>
            <person name="Buck C.B."/>
        </authorList>
    </citation>
    <scope>NUCLEOTIDE SEQUENCE</scope>
    <source>
        <strain evidence="4">Ct3it16</strain>
    </source>
</reference>
<dbReference type="Gene3D" id="1.10.443.10">
    <property type="entry name" value="Intergrase catalytic core"/>
    <property type="match status" value="1"/>
</dbReference>
<comment type="similarity">
    <text evidence="1">Belongs to the 'phage' integrase family.</text>
</comment>
<dbReference type="SUPFAM" id="SSF56349">
    <property type="entry name" value="DNA breaking-rejoining enzymes"/>
    <property type="match status" value="1"/>
</dbReference>